<feature type="transmembrane region" description="Helical" evidence="6">
    <location>
        <begin position="87"/>
        <end position="107"/>
    </location>
</feature>
<dbReference type="InterPro" id="IPR005496">
    <property type="entry name" value="Integral_membrane_TerC"/>
</dbReference>
<dbReference type="AlphaFoldDB" id="A0AA41YW57"/>
<keyword evidence="8" id="KW-1185">Reference proteome</keyword>
<evidence type="ECO:0000256" key="5">
    <source>
        <dbReference type="ARBA" id="ARBA00023136"/>
    </source>
</evidence>
<dbReference type="EMBL" id="JAMOIM010000004">
    <property type="protein sequence ID" value="MCW6508083.1"/>
    <property type="molecule type" value="Genomic_DNA"/>
</dbReference>
<dbReference type="Proteomes" id="UP001165667">
    <property type="component" value="Unassembled WGS sequence"/>
</dbReference>
<feature type="transmembrane region" description="Helical" evidence="6">
    <location>
        <begin position="128"/>
        <end position="153"/>
    </location>
</feature>
<reference evidence="7" key="1">
    <citation type="submission" date="2022-05" db="EMBL/GenBank/DDBJ databases">
        <authorList>
            <person name="Pankratov T."/>
        </authorList>
    </citation>
    <scope>NUCLEOTIDE SEQUENCE</scope>
    <source>
        <strain evidence="7">BP6-180914</strain>
    </source>
</reference>
<protein>
    <submittedName>
        <fullName evidence="7">TerC family protein</fullName>
    </submittedName>
</protein>
<comment type="subcellular location">
    <subcellularLocation>
        <location evidence="1">Membrane</location>
        <topology evidence="1">Multi-pass membrane protein</topology>
    </subcellularLocation>
</comment>
<evidence type="ECO:0000313" key="7">
    <source>
        <dbReference type="EMBL" id="MCW6508083.1"/>
    </source>
</evidence>
<evidence type="ECO:0000256" key="6">
    <source>
        <dbReference type="SAM" id="Phobius"/>
    </source>
</evidence>
<dbReference type="PANTHER" id="PTHR30238">
    <property type="entry name" value="MEMBRANE BOUND PREDICTED REDOX MODULATOR"/>
    <property type="match status" value="1"/>
</dbReference>
<comment type="similarity">
    <text evidence="2">Belongs to the TerC family.</text>
</comment>
<feature type="transmembrane region" description="Helical" evidence="6">
    <location>
        <begin position="190"/>
        <end position="212"/>
    </location>
</feature>
<feature type="transmembrane region" description="Helical" evidence="6">
    <location>
        <begin position="218"/>
        <end position="236"/>
    </location>
</feature>
<evidence type="ECO:0000256" key="4">
    <source>
        <dbReference type="ARBA" id="ARBA00022989"/>
    </source>
</evidence>
<comment type="caution">
    <text evidence="7">The sequence shown here is derived from an EMBL/GenBank/DDBJ whole genome shotgun (WGS) entry which is preliminary data.</text>
</comment>
<dbReference type="Pfam" id="PF03741">
    <property type="entry name" value="TerC"/>
    <property type="match status" value="1"/>
</dbReference>
<organism evidence="7 8">
    <name type="scientific">Lichenifustis flavocetrariae</name>
    <dbReference type="NCBI Taxonomy" id="2949735"/>
    <lineage>
        <taxon>Bacteria</taxon>
        <taxon>Pseudomonadati</taxon>
        <taxon>Pseudomonadota</taxon>
        <taxon>Alphaproteobacteria</taxon>
        <taxon>Hyphomicrobiales</taxon>
        <taxon>Lichenihabitantaceae</taxon>
        <taxon>Lichenifustis</taxon>
    </lineage>
</organism>
<evidence type="ECO:0000256" key="2">
    <source>
        <dbReference type="ARBA" id="ARBA00007511"/>
    </source>
</evidence>
<sequence length="272" mass="29455">MHEILALIQDPAAWVALATLVAMEVVLGIDNLVFVAILTNKLPDAYQVMARRIGIGLALVLRLALLGTVAFIVHLTEPVLEAFGFSLSWRDMILIAGGLFLVWKATTEIHHSVDPEPGDHEEKSPKRIGLAAAIGQIIVLDLVFSIDSIITAVGMTDHIPIMFAAVIIAVSLMMLAATPLADFIKHNPTIVMLALGFLLMIGMTLMADGLGFHVPKGYIYTAMAFSAAVEGLNMVARRARQRKRDAAPAAIVHKMPDVEPSDLLANLKRKRT</sequence>
<evidence type="ECO:0000313" key="8">
    <source>
        <dbReference type="Proteomes" id="UP001165667"/>
    </source>
</evidence>
<dbReference type="PANTHER" id="PTHR30238:SF4">
    <property type="entry name" value="SLL1022 PROTEIN"/>
    <property type="match status" value="1"/>
</dbReference>
<gene>
    <name evidence="7" type="ORF">M8523_08615</name>
</gene>
<accession>A0AA41YW57</accession>
<keyword evidence="3 6" id="KW-0812">Transmembrane</keyword>
<feature type="transmembrane region" description="Helical" evidence="6">
    <location>
        <begin position="159"/>
        <end position="178"/>
    </location>
</feature>
<dbReference type="RefSeq" id="WP_282584432.1">
    <property type="nucleotide sequence ID" value="NZ_JAMOIM010000004.1"/>
</dbReference>
<evidence type="ECO:0000256" key="3">
    <source>
        <dbReference type="ARBA" id="ARBA00022692"/>
    </source>
</evidence>
<name>A0AA41YW57_9HYPH</name>
<keyword evidence="4 6" id="KW-1133">Transmembrane helix</keyword>
<feature type="transmembrane region" description="Helical" evidence="6">
    <location>
        <begin position="12"/>
        <end position="38"/>
    </location>
</feature>
<proteinExistence type="inferred from homology"/>
<evidence type="ECO:0000256" key="1">
    <source>
        <dbReference type="ARBA" id="ARBA00004141"/>
    </source>
</evidence>
<feature type="transmembrane region" description="Helical" evidence="6">
    <location>
        <begin position="50"/>
        <end position="75"/>
    </location>
</feature>
<keyword evidence="5 6" id="KW-0472">Membrane</keyword>
<dbReference type="GO" id="GO:0016020">
    <property type="term" value="C:membrane"/>
    <property type="evidence" value="ECO:0007669"/>
    <property type="project" value="UniProtKB-SubCell"/>
</dbReference>